<evidence type="ECO:0000313" key="2">
    <source>
        <dbReference type="EMBL" id="SIQ58786.1"/>
    </source>
</evidence>
<gene>
    <name evidence="2" type="ORF">SAMN05421546_1510</name>
</gene>
<keyword evidence="1" id="KW-0732">Signal</keyword>
<reference evidence="3" key="1">
    <citation type="submission" date="2017-01" db="EMBL/GenBank/DDBJ databases">
        <authorList>
            <person name="Varghese N."/>
            <person name="Submissions S."/>
        </authorList>
    </citation>
    <scope>NUCLEOTIDE SEQUENCE [LARGE SCALE GENOMIC DNA]</scope>
    <source>
        <strain evidence="3">UM1</strain>
    </source>
</reference>
<proteinExistence type="predicted"/>
<protein>
    <recommendedName>
        <fullName evidence="4">Secreted protein</fullName>
    </recommendedName>
</protein>
<keyword evidence="3" id="KW-1185">Reference proteome</keyword>
<dbReference type="Proteomes" id="UP000241788">
    <property type="component" value="Unassembled WGS sequence"/>
</dbReference>
<organism evidence="2 3">
    <name type="scientific">Solilutibacter tolerans</name>
    <dbReference type="NCBI Taxonomy" id="1604334"/>
    <lineage>
        <taxon>Bacteria</taxon>
        <taxon>Pseudomonadati</taxon>
        <taxon>Pseudomonadota</taxon>
        <taxon>Gammaproteobacteria</taxon>
        <taxon>Lysobacterales</taxon>
        <taxon>Lysobacteraceae</taxon>
        <taxon>Solilutibacter</taxon>
    </lineage>
</organism>
<feature type="signal peptide" evidence="1">
    <location>
        <begin position="1"/>
        <end position="21"/>
    </location>
</feature>
<evidence type="ECO:0000256" key="1">
    <source>
        <dbReference type="SAM" id="SignalP"/>
    </source>
</evidence>
<dbReference type="RefSeq" id="WP_076586872.1">
    <property type="nucleotide sequence ID" value="NZ_FTLW01000003.1"/>
</dbReference>
<evidence type="ECO:0008006" key="4">
    <source>
        <dbReference type="Google" id="ProtNLM"/>
    </source>
</evidence>
<dbReference type="EMBL" id="FTLW01000003">
    <property type="protein sequence ID" value="SIQ58786.1"/>
    <property type="molecule type" value="Genomic_DNA"/>
</dbReference>
<name>A0A1N6U0C3_9GAMM</name>
<feature type="chain" id="PRO_5012410510" description="Secreted protein" evidence="1">
    <location>
        <begin position="22"/>
        <end position="168"/>
    </location>
</feature>
<sequence>MRMIRSFIVISLLLASTTTIAQQRDGTPIERQMTAEEFKAAGLDKLSAEELARLNGWLNRTVVQESKKAAAAALAVAKQDEETKANRMLQFGGGEAFDAKMTGHFDGFERGKKYTLDNGQVWEQIDDARMYGVKLDNPTVSLKPSLFGNAWYMRVDGRAVNAKVKRVK</sequence>
<dbReference type="AlphaFoldDB" id="A0A1N6U0C3"/>
<evidence type="ECO:0000313" key="3">
    <source>
        <dbReference type="Proteomes" id="UP000241788"/>
    </source>
</evidence>
<accession>A0A1N6U0C3</accession>